<comment type="similarity">
    <text evidence="11">Belongs to the TRAFAC class myosin-kinesin ATPase superfamily. Myosin family.</text>
</comment>
<evidence type="ECO:0000256" key="1">
    <source>
        <dbReference type="ARBA" id="ARBA00004245"/>
    </source>
</evidence>
<dbReference type="GO" id="GO:0030832">
    <property type="term" value="P:regulation of actin filament length"/>
    <property type="evidence" value="ECO:0007669"/>
    <property type="project" value="TreeGrafter"/>
</dbReference>
<dbReference type="InterPro" id="IPR001609">
    <property type="entry name" value="Myosin_head_motor_dom-like"/>
</dbReference>
<dbReference type="GO" id="GO:0000146">
    <property type="term" value="F:microfilament motor activity"/>
    <property type="evidence" value="ECO:0007669"/>
    <property type="project" value="TreeGrafter"/>
</dbReference>
<feature type="region of interest" description="Actin-binding" evidence="11">
    <location>
        <begin position="176"/>
        <end position="198"/>
    </location>
</feature>
<evidence type="ECO:0000256" key="3">
    <source>
        <dbReference type="ARBA" id="ARBA00022490"/>
    </source>
</evidence>
<dbReference type="GO" id="GO:0016459">
    <property type="term" value="C:myosin complex"/>
    <property type="evidence" value="ECO:0007669"/>
    <property type="project" value="UniProtKB-KW"/>
</dbReference>
<keyword evidence="4" id="KW-0677">Repeat</keyword>
<keyword evidence="6" id="KW-0067">ATP-binding</keyword>
<keyword evidence="9" id="KW-0206">Cytoskeleton</keyword>
<dbReference type="InterPro" id="IPR017855">
    <property type="entry name" value="SMAD-like_dom_sf"/>
</dbReference>
<dbReference type="InterPro" id="IPR001132">
    <property type="entry name" value="SMAD_dom_Dwarfin-type"/>
</dbReference>
<dbReference type="PROSITE" id="PS51456">
    <property type="entry name" value="MYOSIN_MOTOR"/>
    <property type="match status" value="1"/>
</dbReference>
<evidence type="ECO:0000256" key="7">
    <source>
        <dbReference type="ARBA" id="ARBA00023123"/>
    </source>
</evidence>
<dbReference type="SUPFAM" id="SSF52540">
    <property type="entry name" value="P-loop containing nucleoside triphosphate hydrolases"/>
    <property type="match status" value="1"/>
</dbReference>
<dbReference type="OrthoDB" id="6108017at2759"/>
<dbReference type="PANTHER" id="PTHR46256:SF3">
    <property type="entry name" value="MYOSIN MOTOR DOMAIN-CONTAINING PROTEIN"/>
    <property type="match status" value="1"/>
</dbReference>
<dbReference type="Gene3D" id="1.20.58.530">
    <property type="match status" value="1"/>
</dbReference>
<keyword evidence="11" id="KW-0009">Actin-binding</keyword>
<reference evidence="15 16" key="1">
    <citation type="journal article" date="2017" name="PLoS Biol.">
        <title>The sea cucumber genome provides insights into morphological evolution and visceral regeneration.</title>
        <authorList>
            <person name="Zhang X."/>
            <person name="Sun L."/>
            <person name="Yuan J."/>
            <person name="Sun Y."/>
            <person name="Gao Y."/>
            <person name="Zhang L."/>
            <person name="Li S."/>
            <person name="Dai H."/>
            <person name="Hamel J.F."/>
            <person name="Liu C."/>
            <person name="Yu Y."/>
            <person name="Liu S."/>
            <person name="Lin W."/>
            <person name="Guo K."/>
            <person name="Jin S."/>
            <person name="Xu P."/>
            <person name="Storey K.B."/>
            <person name="Huan P."/>
            <person name="Zhang T."/>
            <person name="Zhou Y."/>
            <person name="Zhang J."/>
            <person name="Lin C."/>
            <person name="Li X."/>
            <person name="Xing L."/>
            <person name="Huo D."/>
            <person name="Sun M."/>
            <person name="Wang L."/>
            <person name="Mercier A."/>
            <person name="Li F."/>
            <person name="Yang H."/>
            <person name="Xiang J."/>
        </authorList>
    </citation>
    <scope>NUCLEOTIDE SEQUENCE [LARGE SCALE GENOMIC DNA]</scope>
    <source>
        <strain evidence="15">Shaxun</strain>
        <tissue evidence="15">Muscle</tissue>
    </source>
</reference>
<comment type="caution">
    <text evidence="11">Lacks conserved residue(s) required for the propagation of feature annotation.</text>
</comment>
<dbReference type="Pfam" id="PF03166">
    <property type="entry name" value="MH2"/>
    <property type="match status" value="1"/>
</dbReference>
<keyword evidence="10" id="KW-0966">Cell projection</keyword>
<dbReference type="AlphaFoldDB" id="A0A2G8JY02"/>
<feature type="domain" description="MH2" evidence="13">
    <location>
        <begin position="425"/>
        <end position="616"/>
    </location>
</feature>
<keyword evidence="16" id="KW-1185">Reference proteome</keyword>
<organism evidence="15 16">
    <name type="scientific">Stichopus japonicus</name>
    <name type="common">Sea cucumber</name>
    <dbReference type="NCBI Taxonomy" id="307972"/>
    <lineage>
        <taxon>Eukaryota</taxon>
        <taxon>Metazoa</taxon>
        <taxon>Echinodermata</taxon>
        <taxon>Eleutherozoa</taxon>
        <taxon>Echinozoa</taxon>
        <taxon>Holothuroidea</taxon>
        <taxon>Aspidochirotacea</taxon>
        <taxon>Aspidochirotida</taxon>
        <taxon>Stichopodidae</taxon>
        <taxon>Apostichopus</taxon>
    </lineage>
</organism>
<dbReference type="PANTHER" id="PTHR46256">
    <property type="entry name" value="AGAP011099-PA"/>
    <property type="match status" value="1"/>
</dbReference>
<dbReference type="GO" id="GO:0042995">
    <property type="term" value="C:cell projection"/>
    <property type="evidence" value="ECO:0007669"/>
    <property type="project" value="UniProtKB-SubCell"/>
</dbReference>
<dbReference type="Proteomes" id="UP000230750">
    <property type="component" value="Unassembled WGS sequence"/>
</dbReference>
<dbReference type="Gene3D" id="1.20.120.720">
    <property type="entry name" value="Myosin VI head, motor domain, U50 subdomain"/>
    <property type="match status" value="1"/>
</dbReference>
<dbReference type="Gene3D" id="3.40.850.10">
    <property type="entry name" value="Kinesin motor domain"/>
    <property type="match status" value="1"/>
</dbReference>
<dbReference type="SUPFAM" id="SSF49879">
    <property type="entry name" value="SMAD/FHA domain"/>
    <property type="match status" value="1"/>
</dbReference>
<dbReference type="STRING" id="307972.A0A2G8JY02"/>
<evidence type="ECO:0000256" key="10">
    <source>
        <dbReference type="ARBA" id="ARBA00023273"/>
    </source>
</evidence>
<dbReference type="Gene3D" id="1.20.5.4820">
    <property type="match status" value="1"/>
</dbReference>
<keyword evidence="5" id="KW-0547">Nucleotide-binding</keyword>
<keyword evidence="3" id="KW-0963">Cytoplasm</keyword>
<name>A0A2G8JY02_STIJA</name>
<accession>A0A2G8JY02</accession>
<dbReference type="PROSITE" id="PS50096">
    <property type="entry name" value="IQ"/>
    <property type="match status" value="1"/>
</dbReference>
<evidence type="ECO:0000313" key="16">
    <source>
        <dbReference type="Proteomes" id="UP000230750"/>
    </source>
</evidence>
<evidence type="ECO:0000256" key="5">
    <source>
        <dbReference type="ARBA" id="ARBA00022741"/>
    </source>
</evidence>
<evidence type="ECO:0000259" key="14">
    <source>
        <dbReference type="PROSITE" id="PS51456"/>
    </source>
</evidence>
<keyword evidence="7 11" id="KW-0518">Myosin</keyword>
<comment type="subcellular location">
    <subcellularLocation>
        <location evidence="2">Cell projection</location>
    </subcellularLocation>
    <subcellularLocation>
        <location evidence="1">Cytoplasm</location>
        <location evidence="1">Cytoskeleton</location>
    </subcellularLocation>
</comment>
<dbReference type="GO" id="GO:0005524">
    <property type="term" value="F:ATP binding"/>
    <property type="evidence" value="ECO:0007669"/>
    <property type="project" value="UniProtKB-KW"/>
</dbReference>
<dbReference type="Gene3D" id="2.60.200.10">
    <property type="match status" value="1"/>
</dbReference>
<dbReference type="SMART" id="SM00242">
    <property type="entry name" value="MYSc"/>
    <property type="match status" value="1"/>
</dbReference>
<evidence type="ECO:0000256" key="4">
    <source>
        <dbReference type="ARBA" id="ARBA00022737"/>
    </source>
</evidence>
<dbReference type="SMART" id="SM00524">
    <property type="entry name" value="DWB"/>
    <property type="match status" value="1"/>
</dbReference>
<proteinExistence type="inferred from homology"/>
<dbReference type="PROSITE" id="PS51076">
    <property type="entry name" value="MH2"/>
    <property type="match status" value="1"/>
</dbReference>
<dbReference type="InterPro" id="IPR052409">
    <property type="entry name" value="Myosin-III_kinase_activity"/>
</dbReference>
<dbReference type="InterPro" id="IPR008984">
    <property type="entry name" value="SMAD_FHA_dom_sf"/>
</dbReference>
<gene>
    <name evidence="15" type="ORF">BSL78_22553</name>
</gene>
<dbReference type="GO" id="GO:0006355">
    <property type="term" value="P:regulation of DNA-templated transcription"/>
    <property type="evidence" value="ECO:0007669"/>
    <property type="project" value="InterPro"/>
</dbReference>
<dbReference type="GO" id="GO:0004674">
    <property type="term" value="F:protein serine/threonine kinase activity"/>
    <property type="evidence" value="ECO:0007669"/>
    <property type="project" value="TreeGrafter"/>
</dbReference>
<protein>
    <submittedName>
        <fullName evidence="15">Putative myosin-IIIa isoform X2</fullName>
    </submittedName>
</protein>
<feature type="region of interest" description="Disordered" evidence="12">
    <location>
        <begin position="723"/>
        <end position="748"/>
    </location>
</feature>
<comment type="caution">
    <text evidence="15">The sequence shown here is derived from an EMBL/GenBank/DDBJ whole genome shotgun (WGS) entry which is preliminary data.</text>
</comment>
<feature type="domain" description="Myosin motor" evidence="14">
    <location>
        <begin position="1"/>
        <end position="295"/>
    </location>
</feature>
<dbReference type="InterPro" id="IPR027417">
    <property type="entry name" value="P-loop_NTPase"/>
</dbReference>
<dbReference type="InterPro" id="IPR036961">
    <property type="entry name" value="Kinesin_motor_dom_sf"/>
</dbReference>
<dbReference type="Pfam" id="PF00063">
    <property type="entry name" value="Myosin_head"/>
    <property type="match status" value="1"/>
</dbReference>
<keyword evidence="8" id="KW-0505">Motor protein</keyword>
<evidence type="ECO:0000259" key="13">
    <source>
        <dbReference type="PROSITE" id="PS51076"/>
    </source>
</evidence>
<feature type="region of interest" description="Disordered" evidence="12">
    <location>
        <begin position="619"/>
        <end position="655"/>
    </location>
</feature>
<evidence type="ECO:0000256" key="6">
    <source>
        <dbReference type="ARBA" id="ARBA00022840"/>
    </source>
</evidence>
<sequence length="748" mass="86122">MVTEFLFLVVTEAAGLFSLLDEESRFPKSSDVSFVNKLSTNHQKNKNFVREKRADSTQFGVKHYAGTITYDAKGFLEKNRDSFSNSLMECLLNSHNGLVKFFFSHDDTDLKTVSIVQKDILQCKPPPKILHDGAKSMSRAQGKKLQKQMKESSKKNKYQRRASTFSSIGSKFKTSLANLMEKLLSSDPQFIRCLKPNTSAEHNYFDFELVLRQLRYNGVLETIRIRREGFPVRLMFAEFFKRYKILAFPLTTEVKINEKQCKKVLKTLNLTDCEVGKTKVFLKYWHAEKLDVMIDDHLVQVIKCQKVARGVIARRQFQIMLQRHRTEEKMMETHCTWIYKTLLPFVPKPQWRTASIIARTENRIQNRITENGPRRQSKLGIAFPVEAALAGKVTPNDIVTHDSEIEDDILNDTLKELQSLRPEAWAKIHFLEKSAILSNFAIRSPAVTIDGYNFLIPGRLGFGALKNAARDQQTAKVRDHIGKGIQLDVDQEGNVWVTRLSRNDVIVKGCFEPHKHCISKEVIQNMGHLTLNSPMKVFDLLEFKSQLAKEKAKGEEHMDHRKLAKLSVVSISFVKDTIKDTDTPCWILVVILPALRLESLRPKDQQDVEKLLMAYQPAAEKKHNKMEERRWAKDHQRSSDHNGKSDGRAARLKDQNMAKNLGLEVRYSWDDRNGDDNRSIESEQSSIAGKEWLENTVQEKPRLRNFDPADLDEELSLANEAVQAKKKKKWARQGHEKREIRAVFSDNL</sequence>
<dbReference type="EMBL" id="MRZV01001104">
    <property type="protein sequence ID" value="PIK40604.1"/>
    <property type="molecule type" value="Genomic_DNA"/>
</dbReference>
<evidence type="ECO:0000313" key="15">
    <source>
        <dbReference type="EMBL" id="PIK40604.1"/>
    </source>
</evidence>
<evidence type="ECO:0000256" key="2">
    <source>
        <dbReference type="ARBA" id="ARBA00004316"/>
    </source>
</evidence>
<dbReference type="GO" id="GO:0003779">
    <property type="term" value="F:actin binding"/>
    <property type="evidence" value="ECO:0007669"/>
    <property type="project" value="UniProtKB-KW"/>
</dbReference>
<evidence type="ECO:0000256" key="9">
    <source>
        <dbReference type="ARBA" id="ARBA00023212"/>
    </source>
</evidence>
<evidence type="ECO:0000256" key="8">
    <source>
        <dbReference type="ARBA" id="ARBA00023175"/>
    </source>
</evidence>
<feature type="region of interest" description="Disordered" evidence="12">
    <location>
        <begin position="673"/>
        <end position="692"/>
    </location>
</feature>
<evidence type="ECO:0000256" key="11">
    <source>
        <dbReference type="PROSITE-ProRule" id="PRU00782"/>
    </source>
</evidence>
<evidence type="ECO:0000256" key="12">
    <source>
        <dbReference type="SAM" id="MobiDB-lite"/>
    </source>
</evidence>